<evidence type="ECO:0000256" key="5">
    <source>
        <dbReference type="ARBA" id="ARBA00023242"/>
    </source>
</evidence>
<dbReference type="GO" id="GO:0008270">
    <property type="term" value="F:zinc ion binding"/>
    <property type="evidence" value="ECO:0007669"/>
    <property type="project" value="UniProtKB-KW"/>
</dbReference>
<dbReference type="Proteomes" id="UP000789831">
    <property type="component" value="Unassembled WGS sequence"/>
</dbReference>
<evidence type="ECO:0000313" key="6">
    <source>
        <dbReference type="EMBL" id="CAG8553204.1"/>
    </source>
</evidence>
<keyword evidence="3" id="KW-0863">Zinc-finger</keyword>
<gene>
    <name evidence="6" type="ORF">AGERDE_LOCUS6772</name>
</gene>
<dbReference type="PANTHER" id="PTHR46481">
    <property type="entry name" value="ZINC FINGER BED DOMAIN-CONTAINING PROTEIN 4"/>
    <property type="match status" value="1"/>
</dbReference>
<evidence type="ECO:0000313" key="7">
    <source>
        <dbReference type="Proteomes" id="UP000789831"/>
    </source>
</evidence>
<dbReference type="InterPro" id="IPR012337">
    <property type="entry name" value="RNaseH-like_sf"/>
</dbReference>
<dbReference type="SUPFAM" id="SSF53098">
    <property type="entry name" value="Ribonuclease H-like"/>
    <property type="match status" value="1"/>
</dbReference>
<dbReference type="OrthoDB" id="2433088at2759"/>
<evidence type="ECO:0000256" key="1">
    <source>
        <dbReference type="ARBA" id="ARBA00004123"/>
    </source>
</evidence>
<dbReference type="AlphaFoldDB" id="A0A9N9B6V4"/>
<sequence length="315" mass="36398">MSQQNFRYYNSSNGEFSPTIIETDETDQYNDRITPIYSSPSPIIHDASKPGRSWVWDHMKKDKLNKKIKCLVWSNINDVLKQYTRFFELKTSTTNLAAHLRAEHRFDKNGSLLPLSGATSSMRVQLDTILSIQSQPAQLDPSQLTLQEVIKHKVPLSNEKQDQITSRTWIVNDMQSFNVLKSERFQDILYETDSRFHYPSEDIFKQKLHQAVNYSENCLKDLVNNTLESCLSIAIYIEDCLHKELAKWELNDKCLAGVMDNASSMMKAMRDFEILYIQCTAHTIQLEVMDDLKEVTDLISHAKALNAFLAGRDKY</sequence>
<evidence type="ECO:0000256" key="2">
    <source>
        <dbReference type="ARBA" id="ARBA00022723"/>
    </source>
</evidence>
<keyword evidence="7" id="KW-1185">Reference proteome</keyword>
<keyword evidence="5" id="KW-0539">Nucleus</keyword>
<keyword evidence="4" id="KW-0862">Zinc</keyword>
<name>A0A9N9B6V4_9GLOM</name>
<comment type="caution">
    <text evidence="6">The sequence shown here is derived from an EMBL/GenBank/DDBJ whole genome shotgun (WGS) entry which is preliminary data.</text>
</comment>
<dbReference type="PANTHER" id="PTHR46481:SF10">
    <property type="entry name" value="ZINC FINGER BED DOMAIN-CONTAINING PROTEIN 39"/>
    <property type="match status" value="1"/>
</dbReference>
<dbReference type="EMBL" id="CAJVPL010001111">
    <property type="protein sequence ID" value="CAG8553204.1"/>
    <property type="molecule type" value="Genomic_DNA"/>
</dbReference>
<dbReference type="InterPro" id="IPR052035">
    <property type="entry name" value="ZnF_BED_domain_contain"/>
</dbReference>
<evidence type="ECO:0000256" key="4">
    <source>
        <dbReference type="ARBA" id="ARBA00022833"/>
    </source>
</evidence>
<keyword evidence="2" id="KW-0479">Metal-binding</keyword>
<proteinExistence type="predicted"/>
<dbReference type="GO" id="GO:0005634">
    <property type="term" value="C:nucleus"/>
    <property type="evidence" value="ECO:0007669"/>
    <property type="project" value="UniProtKB-SubCell"/>
</dbReference>
<reference evidence="6" key="1">
    <citation type="submission" date="2021-06" db="EMBL/GenBank/DDBJ databases">
        <authorList>
            <person name="Kallberg Y."/>
            <person name="Tangrot J."/>
            <person name="Rosling A."/>
        </authorList>
    </citation>
    <scope>NUCLEOTIDE SEQUENCE</scope>
    <source>
        <strain evidence="6">MT106</strain>
    </source>
</reference>
<comment type="subcellular location">
    <subcellularLocation>
        <location evidence="1">Nucleus</location>
    </subcellularLocation>
</comment>
<evidence type="ECO:0000256" key="3">
    <source>
        <dbReference type="ARBA" id="ARBA00022771"/>
    </source>
</evidence>
<organism evidence="6 7">
    <name type="scientific">Ambispora gerdemannii</name>
    <dbReference type="NCBI Taxonomy" id="144530"/>
    <lineage>
        <taxon>Eukaryota</taxon>
        <taxon>Fungi</taxon>
        <taxon>Fungi incertae sedis</taxon>
        <taxon>Mucoromycota</taxon>
        <taxon>Glomeromycotina</taxon>
        <taxon>Glomeromycetes</taxon>
        <taxon>Archaeosporales</taxon>
        <taxon>Ambisporaceae</taxon>
        <taxon>Ambispora</taxon>
    </lineage>
</organism>
<protein>
    <submittedName>
        <fullName evidence="6">9747_t:CDS:1</fullName>
    </submittedName>
</protein>
<accession>A0A9N9B6V4</accession>